<evidence type="ECO:0000256" key="19">
    <source>
        <dbReference type="PIRNR" id="PIRNR017184"/>
    </source>
</evidence>
<evidence type="ECO:0000256" key="12">
    <source>
        <dbReference type="ARBA" id="ARBA00023239"/>
    </source>
</evidence>
<feature type="domain" description="YjeF C-terminal" evidence="20">
    <location>
        <begin position="226"/>
        <end position="495"/>
    </location>
</feature>
<dbReference type="RefSeq" id="WP_083553476.1">
    <property type="nucleotide sequence ID" value="NZ_FQXU01000006.1"/>
</dbReference>
<comment type="function">
    <text evidence="14 19">Bifunctional enzyme that catalyzes the epimerization of the S- and R-forms of NAD(P)HX and the dehydration of the S-form of NAD(P)HX at the expense of ADP, which is converted to AMP. This allows the repair of both epimers of NAD(P)HX, a damaged form of NAD(P)H that is a result of enzymatic or heat-dependent hydration.</text>
</comment>
<comment type="similarity">
    <text evidence="17">Belongs to the NnrD/CARKD family.</text>
</comment>
<keyword evidence="10 17" id="KW-0520">NAD</keyword>
<keyword evidence="9 18" id="KW-0630">Potassium</keyword>
<comment type="catalytic activity">
    <reaction evidence="2 18 19">
        <text>(6R)-NADPHX = (6S)-NADPHX</text>
        <dbReference type="Rhea" id="RHEA:32227"/>
        <dbReference type="ChEBI" id="CHEBI:64076"/>
        <dbReference type="ChEBI" id="CHEBI:64077"/>
        <dbReference type="EC" id="5.1.99.6"/>
    </reaction>
</comment>
<feature type="binding site" evidence="18">
    <location>
        <position position="126"/>
    </location>
    <ligand>
        <name>K(+)</name>
        <dbReference type="ChEBI" id="CHEBI:29103"/>
    </ligand>
</feature>
<evidence type="ECO:0000256" key="8">
    <source>
        <dbReference type="ARBA" id="ARBA00022857"/>
    </source>
</evidence>
<dbReference type="GO" id="GO:0005524">
    <property type="term" value="F:ATP binding"/>
    <property type="evidence" value="ECO:0007669"/>
    <property type="project" value="UniProtKB-UniRule"/>
</dbReference>
<dbReference type="Gene3D" id="3.40.1190.20">
    <property type="match status" value="1"/>
</dbReference>
<evidence type="ECO:0000256" key="7">
    <source>
        <dbReference type="ARBA" id="ARBA00022840"/>
    </source>
</evidence>
<protein>
    <recommendedName>
        <fullName evidence="19">Bifunctional NAD(P)H-hydrate repair enzyme</fullName>
    </recommendedName>
    <alternativeName>
        <fullName evidence="19">Nicotinamide nucleotide repair protein</fullName>
    </alternativeName>
    <domain>
        <recommendedName>
            <fullName evidence="19">ADP-dependent (S)-NAD(P)H-hydrate dehydratase</fullName>
            <ecNumber evidence="19">4.2.1.136</ecNumber>
        </recommendedName>
        <alternativeName>
            <fullName evidence="19">ADP-dependent NAD(P)HX dehydratase</fullName>
        </alternativeName>
    </domain>
    <domain>
        <recommendedName>
            <fullName evidence="19">NAD(P)H-hydrate epimerase</fullName>
            <ecNumber evidence="19">5.1.99.6</ecNumber>
        </recommendedName>
    </domain>
</protein>
<keyword evidence="8 17" id="KW-0521">NADP</keyword>
<dbReference type="AlphaFoldDB" id="A0A1M5YIV3"/>
<evidence type="ECO:0000256" key="13">
    <source>
        <dbReference type="ARBA" id="ARBA00023268"/>
    </source>
</evidence>
<evidence type="ECO:0000256" key="14">
    <source>
        <dbReference type="ARBA" id="ARBA00025153"/>
    </source>
</evidence>
<evidence type="ECO:0000256" key="2">
    <source>
        <dbReference type="ARBA" id="ARBA00000909"/>
    </source>
</evidence>
<feature type="binding site" evidence="17">
    <location>
        <position position="438"/>
    </location>
    <ligand>
        <name>(6S)-NADPHX</name>
        <dbReference type="ChEBI" id="CHEBI:64076"/>
    </ligand>
</feature>
<feature type="domain" description="YjeF N-terminal" evidence="21">
    <location>
        <begin position="10"/>
        <end position="216"/>
    </location>
</feature>
<dbReference type="PANTHER" id="PTHR12592:SF0">
    <property type="entry name" value="ATP-DEPENDENT (S)-NAD(P)H-HYDRATE DEHYDRATASE"/>
    <property type="match status" value="1"/>
</dbReference>
<comment type="function">
    <text evidence="18">Catalyzes the epimerization of the S- and R-forms of NAD(P)HX, a damaged form of NAD(P)H that is a result of enzymatic or heat-dependent hydration. This is a prerequisite for the S-specific NAD(P)H-hydrate dehydratase to allow the repair of both epimers of NAD(P)HX.</text>
</comment>
<evidence type="ECO:0000256" key="1">
    <source>
        <dbReference type="ARBA" id="ARBA00000013"/>
    </source>
</evidence>
<evidence type="ECO:0000256" key="3">
    <source>
        <dbReference type="ARBA" id="ARBA00006001"/>
    </source>
</evidence>
<feature type="binding site" evidence="18">
    <location>
        <position position="162"/>
    </location>
    <ligand>
        <name>K(+)</name>
        <dbReference type="ChEBI" id="CHEBI:29103"/>
    </ligand>
</feature>
<comment type="similarity">
    <text evidence="3 19">In the N-terminal section; belongs to the NnrE/AIBP family.</text>
</comment>
<dbReference type="InterPro" id="IPR030677">
    <property type="entry name" value="Nnr"/>
</dbReference>
<dbReference type="EC" id="4.2.1.136" evidence="19"/>
<dbReference type="NCBIfam" id="TIGR00196">
    <property type="entry name" value="yjeF_cterm"/>
    <property type="match status" value="1"/>
</dbReference>
<keyword evidence="6 17" id="KW-0547">Nucleotide-binding</keyword>
<keyword evidence="5 18" id="KW-0479">Metal-binding</keyword>
<comment type="function">
    <text evidence="17">Catalyzes the dehydration of the S-form of NAD(P)HX at the expense of ADP, which is converted to AMP. Together with NAD(P)HX epimerase, which catalyzes the epimerization of the S- and R-forms, the enzyme allows the repair of both epimers of NAD(P)HX, a damaged form of NAD(P)H that is a result of enzymatic or heat-dependent hydration.</text>
</comment>
<comment type="catalytic activity">
    <reaction evidence="1 18 19">
        <text>(6R)-NADHX = (6S)-NADHX</text>
        <dbReference type="Rhea" id="RHEA:32215"/>
        <dbReference type="ChEBI" id="CHEBI:64074"/>
        <dbReference type="ChEBI" id="CHEBI:64075"/>
        <dbReference type="EC" id="5.1.99.6"/>
    </reaction>
</comment>
<evidence type="ECO:0000313" key="23">
    <source>
        <dbReference type="Proteomes" id="UP000184241"/>
    </source>
</evidence>
<evidence type="ECO:0000259" key="20">
    <source>
        <dbReference type="PROSITE" id="PS51383"/>
    </source>
</evidence>
<dbReference type="Pfam" id="PF03853">
    <property type="entry name" value="YjeF_N"/>
    <property type="match status" value="1"/>
</dbReference>
<feature type="binding site" evidence="18">
    <location>
        <position position="159"/>
    </location>
    <ligand>
        <name>(6S)-NADPHX</name>
        <dbReference type="ChEBI" id="CHEBI:64076"/>
    </ligand>
</feature>
<dbReference type="PROSITE" id="PS51383">
    <property type="entry name" value="YJEF_C_3"/>
    <property type="match status" value="1"/>
</dbReference>
<dbReference type="InterPro" id="IPR004443">
    <property type="entry name" value="YjeF_N_dom"/>
</dbReference>
<dbReference type="PROSITE" id="PS51385">
    <property type="entry name" value="YJEF_N"/>
    <property type="match status" value="1"/>
</dbReference>
<dbReference type="SUPFAM" id="SSF53613">
    <property type="entry name" value="Ribokinase-like"/>
    <property type="match status" value="1"/>
</dbReference>
<dbReference type="GO" id="GO:0046496">
    <property type="term" value="P:nicotinamide nucleotide metabolic process"/>
    <property type="evidence" value="ECO:0007669"/>
    <property type="project" value="UniProtKB-UniRule"/>
</dbReference>
<evidence type="ECO:0000256" key="11">
    <source>
        <dbReference type="ARBA" id="ARBA00023235"/>
    </source>
</evidence>
<sequence>MIEILTSKSSREMDKISIDKWGIPSILLMENAVFSLLKHFKDLDDILIICGPGNNGGDGLALTRHLLNLNKRVRVFIAADTSGKTSDFNTNFRLLECLKVEIILLSEDKNLSVFKKSINECKVLVDCIFGTGLNRNIDGIYSKLINEINKSKAYKISIDIPSGLCSDTGVPLGEAIISDKTITFQSIKKGFINYEALDYIGELIVENIGIPNEIEKEVSESIWMLEEKDVKNLIPKRKRHYHKGKFGRVCVVAGSNRYSGAAYLSTQAAVKAGAGLVYLYTDKTLKPSLDSKLTEAMVGDYESEEFKEIIDKSDVIVFGPGLENTVETLDKLKLILETFKGNLLIDADGINVLENNLSLLHKCKCKVVMTPHPGEMSRITGKSIRYVNENRIELVKKFSKEYNIVLLLKGLYTVISDGNGVCVNPTGNSAMASGGMGDTLSGIIGALMGQGVDVFQATKLGAYLHGYIGEKLSKIMYIVNASNIVENLPLFLKEFVSKDE</sequence>
<dbReference type="PANTHER" id="PTHR12592">
    <property type="entry name" value="ATP-DEPENDENT (S)-NAD(P)H-HYDRATE DEHYDRATASE FAMILY MEMBER"/>
    <property type="match status" value="1"/>
</dbReference>
<comment type="similarity">
    <text evidence="4 19">In the C-terminal section; belongs to the NnrD/CARKD family.</text>
</comment>
<feature type="binding site" evidence="18">
    <location>
        <begin position="130"/>
        <end position="136"/>
    </location>
    <ligand>
        <name>(6S)-NADPHX</name>
        <dbReference type="ChEBI" id="CHEBI:64076"/>
    </ligand>
</feature>
<comment type="similarity">
    <text evidence="18">Belongs to the NnrE/AIBP family.</text>
</comment>
<dbReference type="InterPro" id="IPR000631">
    <property type="entry name" value="CARKD"/>
</dbReference>
<evidence type="ECO:0000256" key="17">
    <source>
        <dbReference type="HAMAP-Rule" id="MF_01965"/>
    </source>
</evidence>
<keyword evidence="12 17" id="KW-0456">Lyase</keyword>
<feature type="binding site" evidence="18">
    <location>
        <position position="55"/>
    </location>
    <ligand>
        <name>K(+)</name>
        <dbReference type="ChEBI" id="CHEBI:29103"/>
    </ligand>
</feature>
<dbReference type="InterPro" id="IPR029056">
    <property type="entry name" value="Ribokinase-like"/>
</dbReference>
<accession>A0A1M5YIV3</accession>
<feature type="binding site" evidence="17">
    <location>
        <position position="372"/>
    </location>
    <ligand>
        <name>(6S)-NADPHX</name>
        <dbReference type="ChEBI" id="CHEBI:64076"/>
    </ligand>
</feature>
<dbReference type="InterPro" id="IPR017953">
    <property type="entry name" value="Carbohydrate_kinase_pred_CS"/>
</dbReference>
<evidence type="ECO:0000259" key="21">
    <source>
        <dbReference type="PROSITE" id="PS51385"/>
    </source>
</evidence>
<dbReference type="GO" id="GO:0052855">
    <property type="term" value="F:ADP-dependent NAD(P)H-hydrate dehydratase activity"/>
    <property type="evidence" value="ECO:0007669"/>
    <property type="project" value="UniProtKB-UniRule"/>
</dbReference>
<dbReference type="Proteomes" id="UP000184241">
    <property type="component" value="Unassembled WGS sequence"/>
</dbReference>
<evidence type="ECO:0000256" key="10">
    <source>
        <dbReference type="ARBA" id="ARBA00023027"/>
    </source>
</evidence>
<keyword evidence="13" id="KW-0511">Multifunctional enzyme</keyword>
<comment type="catalytic activity">
    <reaction evidence="16 17 19">
        <text>(6S)-NADPHX + ADP = AMP + phosphate + NADPH + H(+)</text>
        <dbReference type="Rhea" id="RHEA:32235"/>
        <dbReference type="ChEBI" id="CHEBI:15378"/>
        <dbReference type="ChEBI" id="CHEBI:43474"/>
        <dbReference type="ChEBI" id="CHEBI:57783"/>
        <dbReference type="ChEBI" id="CHEBI:64076"/>
        <dbReference type="ChEBI" id="CHEBI:456215"/>
        <dbReference type="ChEBI" id="CHEBI:456216"/>
        <dbReference type="EC" id="4.2.1.136"/>
    </reaction>
</comment>
<feature type="binding site" evidence="17">
    <location>
        <position position="437"/>
    </location>
    <ligand>
        <name>AMP</name>
        <dbReference type="ChEBI" id="CHEBI:456215"/>
    </ligand>
</feature>
<comment type="catalytic activity">
    <reaction evidence="15 17 19">
        <text>(6S)-NADHX + ADP = AMP + phosphate + NADH + H(+)</text>
        <dbReference type="Rhea" id="RHEA:32223"/>
        <dbReference type="ChEBI" id="CHEBI:15378"/>
        <dbReference type="ChEBI" id="CHEBI:43474"/>
        <dbReference type="ChEBI" id="CHEBI:57945"/>
        <dbReference type="ChEBI" id="CHEBI:64074"/>
        <dbReference type="ChEBI" id="CHEBI:456215"/>
        <dbReference type="ChEBI" id="CHEBI:456216"/>
        <dbReference type="EC" id="4.2.1.136"/>
    </reaction>
</comment>
<feature type="binding site" evidence="17">
    <location>
        <position position="321"/>
    </location>
    <ligand>
        <name>(6S)-NADPHX</name>
        <dbReference type="ChEBI" id="CHEBI:64076"/>
    </ligand>
</feature>
<feature type="binding site" evidence="18">
    <location>
        <begin position="54"/>
        <end position="58"/>
    </location>
    <ligand>
        <name>(6S)-NADPHX</name>
        <dbReference type="ChEBI" id="CHEBI:64076"/>
    </ligand>
</feature>
<name>A0A1M5YIV3_9CLOT</name>
<dbReference type="InterPro" id="IPR036652">
    <property type="entry name" value="YjeF_N_dom_sf"/>
</dbReference>
<keyword evidence="7 17" id="KW-0067">ATP-binding</keyword>
<evidence type="ECO:0000256" key="16">
    <source>
        <dbReference type="ARBA" id="ARBA00049209"/>
    </source>
</evidence>
<dbReference type="GO" id="GO:0046872">
    <property type="term" value="F:metal ion binding"/>
    <property type="evidence" value="ECO:0007669"/>
    <property type="project" value="UniProtKB-UniRule"/>
</dbReference>
<dbReference type="EMBL" id="FQXU01000006">
    <property type="protein sequence ID" value="SHI11940.1"/>
    <property type="molecule type" value="Genomic_DNA"/>
</dbReference>
<dbReference type="GO" id="GO:0052856">
    <property type="term" value="F:NAD(P)HX epimerase activity"/>
    <property type="evidence" value="ECO:0007669"/>
    <property type="project" value="UniProtKB-UniRule"/>
</dbReference>
<dbReference type="EC" id="5.1.99.6" evidence="19"/>
<dbReference type="HAMAP" id="MF_01966">
    <property type="entry name" value="NADHX_epimerase"/>
    <property type="match status" value="1"/>
</dbReference>
<evidence type="ECO:0000313" key="22">
    <source>
        <dbReference type="EMBL" id="SHI11940.1"/>
    </source>
</evidence>
<dbReference type="NCBIfam" id="TIGR00197">
    <property type="entry name" value="yjeF_nterm"/>
    <property type="match status" value="1"/>
</dbReference>
<evidence type="ECO:0000256" key="18">
    <source>
        <dbReference type="HAMAP-Rule" id="MF_01966"/>
    </source>
</evidence>
<dbReference type="CDD" id="cd01171">
    <property type="entry name" value="YXKO-related"/>
    <property type="match status" value="1"/>
</dbReference>
<comment type="subunit">
    <text evidence="17">Homotetramer.</text>
</comment>
<evidence type="ECO:0000256" key="5">
    <source>
        <dbReference type="ARBA" id="ARBA00022723"/>
    </source>
</evidence>
<dbReference type="PIRSF" id="PIRSF017184">
    <property type="entry name" value="Nnr"/>
    <property type="match status" value="1"/>
</dbReference>
<evidence type="ECO:0000256" key="6">
    <source>
        <dbReference type="ARBA" id="ARBA00022741"/>
    </source>
</evidence>
<keyword evidence="11 18" id="KW-0413">Isomerase</keyword>
<dbReference type="SUPFAM" id="SSF64153">
    <property type="entry name" value="YjeF N-terminal domain-like"/>
    <property type="match status" value="1"/>
</dbReference>
<gene>
    <name evidence="17" type="primary">nnrD</name>
    <name evidence="18" type="synonym">nnrE</name>
    <name evidence="22" type="ORF">SAMN02745941_02043</name>
</gene>
<dbReference type="Gene3D" id="3.40.50.10260">
    <property type="entry name" value="YjeF N-terminal domain"/>
    <property type="match status" value="1"/>
</dbReference>
<dbReference type="GO" id="GO:0110051">
    <property type="term" value="P:metabolite repair"/>
    <property type="evidence" value="ECO:0007669"/>
    <property type="project" value="TreeGrafter"/>
</dbReference>
<comment type="cofactor">
    <cofactor evidence="18 19">
        <name>K(+)</name>
        <dbReference type="ChEBI" id="CHEBI:29103"/>
    </cofactor>
    <text evidence="18 19">Binds 1 potassium ion per subunit.</text>
</comment>
<feature type="binding site" evidence="17">
    <location>
        <begin position="409"/>
        <end position="413"/>
    </location>
    <ligand>
        <name>AMP</name>
        <dbReference type="ChEBI" id="CHEBI:456215"/>
    </ligand>
</feature>
<feature type="binding site" evidence="17">
    <location>
        <position position="261"/>
    </location>
    <ligand>
        <name>(6S)-NADPHX</name>
        <dbReference type="ChEBI" id="CHEBI:64076"/>
    </ligand>
</feature>
<reference evidence="22 23" key="1">
    <citation type="submission" date="2016-11" db="EMBL/GenBank/DDBJ databases">
        <authorList>
            <person name="Jaros S."/>
            <person name="Januszkiewicz K."/>
            <person name="Wedrychowicz H."/>
        </authorList>
    </citation>
    <scope>NUCLEOTIDE SEQUENCE [LARGE SCALE GENOMIC DNA]</scope>
    <source>
        <strain evidence="22 23">DSM 6191</strain>
    </source>
</reference>
<evidence type="ECO:0000256" key="15">
    <source>
        <dbReference type="ARBA" id="ARBA00048238"/>
    </source>
</evidence>
<dbReference type="Pfam" id="PF01256">
    <property type="entry name" value="Carb_kinase"/>
    <property type="match status" value="1"/>
</dbReference>
<organism evidence="22 23">
    <name type="scientific">Clostridium intestinale DSM 6191</name>
    <dbReference type="NCBI Taxonomy" id="1121320"/>
    <lineage>
        <taxon>Bacteria</taxon>
        <taxon>Bacillati</taxon>
        <taxon>Bacillota</taxon>
        <taxon>Clostridia</taxon>
        <taxon>Eubacteriales</taxon>
        <taxon>Clostridiaceae</taxon>
        <taxon>Clostridium</taxon>
    </lineage>
</organism>
<comment type="cofactor">
    <cofactor evidence="17">
        <name>Mg(2+)</name>
        <dbReference type="ChEBI" id="CHEBI:18420"/>
    </cofactor>
</comment>
<dbReference type="PROSITE" id="PS01050">
    <property type="entry name" value="YJEF_C_2"/>
    <property type="match status" value="1"/>
</dbReference>
<evidence type="ECO:0000256" key="9">
    <source>
        <dbReference type="ARBA" id="ARBA00022958"/>
    </source>
</evidence>
<proteinExistence type="inferred from homology"/>
<dbReference type="HAMAP" id="MF_01965">
    <property type="entry name" value="NADHX_dehydratase"/>
    <property type="match status" value="1"/>
</dbReference>
<feature type="binding site" evidence="18">
    <location>
        <position position="141"/>
    </location>
    <ligand>
        <name>(6S)-NADPHX</name>
        <dbReference type="ChEBI" id="CHEBI:64076"/>
    </ligand>
</feature>
<evidence type="ECO:0000256" key="4">
    <source>
        <dbReference type="ARBA" id="ARBA00009524"/>
    </source>
</evidence>